<dbReference type="Proteomes" id="UP001567538">
    <property type="component" value="Unassembled WGS sequence"/>
</dbReference>
<organism evidence="1 2">
    <name type="scientific">Salvia divinorum</name>
    <name type="common">Maria pastora</name>
    <name type="synonym">Diviner's sage</name>
    <dbReference type="NCBI Taxonomy" id="28513"/>
    <lineage>
        <taxon>Eukaryota</taxon>
        <taxon>Viridiplantae</taxon>
        <taxon>Streptophyta</taxon>
        <taxon>Embryophyta</taxon>
        <taxon>Tracheophyta</taxon>
        <taxon>Spermatophyta</taxon>
        <taxon>Magnoliopsida</taxon>
        <taxon>eudicotyledons</taxon>
        <taxon>Gunneridae</taxon>
        <taxon>Pentapetalae</taxon>
        <taxon>asterids</taxon>
        <taxon>lamiids</taxon>
        <taxon>Lamiales</taxon>
        <taxon>Lamiaceae</taxon>
        <taxon>Nepetoideae</taxon>
        <taxon>Mentheae</taxon>
        <taxon>Salviinae</taxon>
        <taxon>Salvia</taxon>
        <taxon>Salvia subgen. Calosphace</taxon>
    </lineage>
</organism>
<comment type="caution">
    <text evidence="1">The sequence shown here is derived from an EMBL/GenBank/DDBJ whole genome shotgun (WGS) entry which is preliminary data.</text>
</comment>
<dbReference type="AlphaFoldDB" id="A0ABD1FY33"/>
<dbReference type="PANTHER" id="PTHR13593:SF89">
    <property type="entry name" value="PLC-LIKE PHOSPHODIESTERASES SUPERFAMILY PROTEIN"/>
    <property type="match status" value="1"/>
</dbReference>
<dbReference type="SUPFAM" id="SSF51695">
    <property type="entry name" value="PLC-like phosphodiesterases"/>
    <property type="match status" value="1"/>
</dbReference>
<protein>
    <submittedName>
        <fullName evidence="1">PI-PLC X domain-containing protein-like protein isoform X3</fullName>
    </submittedName>
</protein>
<accession>A0ABD1FY33</accession>
<dbReference type="InterPro" id="IPR017946">
    <property type="entry name" value="PLC-like_Pdiesterase_TIM-brl"/>
</dbReference>
<gene>
    <name evidence="1" type="ORF">AAHA92_29210</name>
</gene>
<reference evidence="1 2" key="1">
    <citation type="submission" date="2024-06" db="EMBL/GenBank/DDBJ databases">
        <title>A chromosome level genome sequence of Diviner's sage (Salvia divinorum).</title>
        <authorList>
            <person name="Ford S.A."/>
            <person name="Ro D.-K."/>
            <person name="Ness R.W."/>
            <person name="Phillips M.A."/>
        </authorList>
    </citation>
    <scope>NUCLEOTIDE SEQUENCE [LARGE SCALE GENOMIC DNA]</scope>
    <source>
        <strain evidence="1">SAF-2024a</strain>
        <tissue evidence="1">Leaf</tissue>
    </source>
</reference>
<proteinExistence type="predicted"/>
<evidence type="ECO:0000313" key="1">
    <source>
        <dbReference type="EMBL" id="KAL1536582.1"/>
    </source>
</evidence>
<dbReference type="PANTHER" id="PTHR13593">
    <property type="match status" value="1"/>
</dbReference>
<name>A0ABD1FY33_SALDI</name>
<evidence type="ECO:0000313" key="2">
    <source>
        <dbReference type="Proteomes" id="UP001567538"/>
    </source>
</evidence>
<dbReference type="EMBL" id="JBEAFC010000011">
    <property type="protein sequence ID" value="KAL1536582.1"/>
    <property type="molecule type" value="Genomic_DNA"/>
</dbReference>
<dbReference type="Pfam" id="PF26178">
    <property type="entry name" value="PI-PLC_cat"/>
    <property type="match status" value="1"/>
</dbReference>
<sequence length="138" mass="14648">MSTSSRSLVLMNYFPSNPNASQSCVDNSVGLLNLMKTCYIAAGNRWPNFIAVDFYRRSDGGGAPEAVDEANGHLTCGCDSIAYCRANKTFGKCDAPLLAPPPPSQLLSSNLAQAPINNSLSNIPLISIILVALLLLCL</sequence>
<dbReference type="PROSITE" id="PS51257">
    <property type="entry name" value="PROKAR_LIPOPROTEIN"/>
    <property type="match status" value="1"/>
</dbReference>
<keyword evidence="2" id="KW-1185">Reference proteome</keyword>
<dbReference type="InterPro" id="IPR051057">
    <property type="entry name" value="PI-PLC_domain"/>
</dbReference>